<feature type="domain" description="Acetyl-CoA dehydrogenase-like C-terminal" evidence="9">
    <location>
        <begin position="472"/>
        <end position="604"/>
    </location>
</feature>
<reference evidence="11" key="1">
    <citation type="submission" date="2023-07" db="EMBL/GenBank/DDBJ databases">
        <title>30 novel species of actinomycetes from the DSMZ collection.</title>
        <authorList>
            <person name="Nouioui I."/>
        </authorList>
    </citation>
    <scope>NUCLEOTIDE SEQUENCE [LARGE SCALE GENOMIC DNA]</scope>
    <source>
        <strain evidence="11">DSM 40932</strain>
    </source>
</reference>
<evidence type="ECO:0000256" key="6">
    <source>
        <dbReference type="RuleBase" id="RU362125"/>
    </source>
</evidence>
<dbReference type="SUPFAM" id="SSF56645">
    <property type="entry name" value="Acyl-CoA dehydrogenase NM domain-like"/>
    <property type="match status" value="1"/>
</dbReference>
<gene>
    <name evidence="10" type="ORF">RM717_03340</name>
</gene>
<evidence type="ECO:0000259" key="8">
    <source>
        <dbReference type="Pfam" id="PF02770"/>
    </source>
</evidence>
<evidence type="ECO:0000313" key="10">
    <source>
        <dbReference type="EMBL" id="MDT0489537.1"/>
    </source>
</evidence>
<sequence>MGHYKSNLRDIEFNLFEVLGRDKLYGTGPFAEMDVDTAKSILEEIARLAENELADSFADADRNPPVFDPETNTAPVPESFKKSYQSFMDSEYWRLGLPEEIGGTTSPRSLIWGYAELLLGSNPAVWMYSSGPAFAGILFEEGTEEQKKVAEIAVEKQWGSTMVLTEPDAGSDVGAGRTKAVQQEDGSWHIEGVKRFITSGEHDMSENILHYVLARPEGAGPGTKGLSLFLVPKYHFDWTTGELGERNGVYATNVEHKMGLKASNTCEMTFGDRHPAKGWLIGDKHDGIRQMFRIIEFARMMVGTKAIATLSTGYLNALEYAKERVQGTDLSQFMDKTAPKVTITHHPDVRRSLMTQKAYAEGMRSLVLYTASVQDAIQEKEAAGEDAKALNGLNDLLLPIVKGYGSEKSYEQLAQSLQTFGGSGYLQEYPVEQYIRDAKIDTLYEGTTAIQGQDFFFRKIVRDQGVSLNTLSEEIKKFLAGAQGNEELAPALDSLAKAAVDLEAIVGTMITDLTATGEDVKNIYKVGLNTTRLLMASGDVVVGYLLLKGAAVAAEKLPTASAKDVAFYRGKIAAAKFFAANILPGVSTERALAESVDNSLMELDEASF</sequence>
<dbReference type="RefSeq" id="WP_311595892.1">
    <property type="nucleotide sequence ID" value="NZ_JAVRFG010000003.1"/>
</dbReference>
<evidence type="ECO:0000256" key="2">
    <source>
        <dbReference type="ARBA" id="ARBA00009347"/>
    </source>
</evidence>
<evidence type="ECO:0000256" key="4">
    <source>
        <dbReference type="ARBA" id="ARBA00022827"/>
    </source>
</evidence>
<dbReference type="Gene3D" id="1.20.140.10">
    <property type="entry name" value="Butyryl-CoA Dehydrogenase, subunit A, domain 3"/>
    <property type="match status" value="1"/>
</dbReference>
<evidence type="ECO:0000256" key="1">
    <source>
        <dbReference type="ARBA" id="ARBA00001974"/>
    </source>
</evidence>
<dbReference type="InterPro" id="IPR025878">
    <property type="entry name" value="Acyl-CoA_dh-like_C_dom"/>
</dbReference>
<dbReference type="Gene3D" id="2.40.110.20">
    <property type="match status" value="1"/>
</dbReference>
<evidence type="ECO:0000313" key="11">
    <source>
        <dbReference type="Proteomes" id="UP001180556"/>
    </source>
</evidence>
<keyword evidence="3 6" id="KW-0285">Flavoprotein</keyword>
<comment type="caution">
    <text evidence="10">The sequence shown here is derived from an EMBL/GenBank/DDBJ whole genome shotgun (WGS) entry which is preliminary data.</text>
</comment>
<evidence type="ECO:0000256" key="5">
    <source>
        <dbReference type="ARBA" id="ARBA00023002"/>
    </source>
</evidence>
<dbReference type="InterPro" id="IPR009100">
    <property type="entry name" value="AcylCoA_DH/oxidase_NM_dom_sf"/>
</dbReference>
<accession>A0ABU2VXA3</accession>
<dbReference type="InterPro" id="IPR052166">
    <property type="entry name" value="Diverse_Acyl-CoA_DH"/>
</dbReference>
<comment type="similarity">
    <text evidence="2 6">Belongs to the acyl-CoA dehydrogenase family.</text>
</comment>
<dbReference type="Pfam" id="PF02770">
    <property type="entry name" value="Acyl-CoA_dh_M"/>
    <property type="match status" value="1"/>
</dbReference>
<proteinExistence type="inferred from homology"/>
<dbReference type="Pfam" id="PF12806">
    <property type="entry name" value="Acyl-CoA_dh_C"/>
    <property type="match status" value="1"/>
</dbReference>
<dbReference type="InterPro" id="IPR006091">
    <property type="entry name" value="Acyl-CoA_Oxase/DH_mid-dom"/>
</dbReference>
<dbReference type="Pfam" id="PF00441">
    <property type="entry name" value="Acyl-CoA_dh_1"/>
    <property type="match status" value="1"/>
</dbReference>
<evidence type="ECO:0000259" key="7">
    <source>
        <dbReference type="Pfam" id="PF00441"/>
    </source>
</evidence>
<evidence type="ECO:0000256" key="3">
    <source>
        <dbReference type="ARBA" id="ARBA00022630"/>
    </source>
</evidence>
<keyword evidence="4 6" id="KW-0274">FAD</keyword>
<dbReference type="InterPro" id="IPR036250">
    <property type="entry name" value="AcylCo_DH-like_C"/>
</dbReference>
<feature type="domain" description="Acyl-CoA oxidase/dehydrogenase middle" evidence="8">
    <location>
        <begin position="162"/>
        <end position="271"/>
    </location>
</feature>
<dbReference type="EMBL" id="JAVRFG010000003">
    <property type="protein sequence ID" value="MDT0489537.1"/>
    <property type="molecule type" value="Genomic_DNA"/>
</dbReference>
<feature type="domain" description="Acyl-CoA dehydrogenase/oxidase C-terminal" evidence="7">
    <location>
        <begin position="286"/>
        <end position="452"/>
    </location>
</feature>
<protein>
    <submittedName>
        <fullName evidence="10">Acyl-CoA dehydrogenase</fullName>
    </submittedName>
</protein>
<dbReference type="PANTHER" id="PTHR42803:SF1">
    <property type="entry name" value="BROAD-SPECIFICITY LINEAR ACYL-COA DEHYDROGENASE FADE5"/>
    <property type="match status" value="1"/>
</dbReference>
<keyword evidence="11" id="KW-1185">Reference proteome</keyword>
<keyword evidence="5 6" id="KW-0560">Oxidoreductase</keyword>
<dbReference type="CDD" id="cd01153">
    <property type="entry name" value="ACAD_fadE5"/>
    <property type="match status" value="1"/>
</dbReference>
<organism evidence="10 11">
    <name type="scientific">Streptomyces stephensoniae</name>
    <dbReference type="NCBI Taxonomy" id="3375367"/>
    <lineage>
        <taxon>Bacteria</taxon>
        <taxon>Bacillati</taxon>
        <taxon>Actinomycetota</taxon>
        <taxon>Actinomycetes</taxon>
        <taxon>Kitasatosporales</taxon>
        <taxon>Streptomycetaceae</taxon>
        <taxon>Streptomyces</taxon>
    </lineage>
</organism>
<dbReference type="InterPro" id="IPR034188">
    <property type="entry name" value="FadE5-like"/>
</dbReference>
<name>A0ABU2VXA3_9ACTN</name>
<dbReference type="PANTHER" id="PTHR42803">
    <property type="entry name" value="ACYL-COA DEHYDROGENASE"/>
    <property type="match status" value="1"/>
</dbReference>
<comment type="cofactor">
    <cofactor evidence="1 6">
        <name>FAD</name>
        <dbReference type="ChEBI" id="CHEBI:57692"/>
    </cofactor>
</comment>
<dbReference type="SUPFAM" id="SSF47203">
    <property type="entry name" value="Acyl-CoA dehydrogenase C-terminal domain-like"/>
    <property type="match status" value="1"/>
</dbReference>
<dbReference type="Proteomes" id="UP001180556">
    <property type="component" value="Unassembled WGS sequence"/>
</dbReference>
<evidence type="ECO:0000259" key="9">
    <source>
        <dbReference type="Pfam" id="PF12806"/>
    </source>
</evidence>
<dbReference type="InterPro" id="IPR009075">
    <property type="entry name" value="AcylCo_DH/oxidase_C"/>
</dbReference>